<dbReference type="InterPro" id="IPR004386">
    <property type="entry name" value="Toxin_YafQ-like"/>
</dbReference>
<dbReference type="Proteomes" id="UP000177987">
    <property type="component" value="Unassembled WGS sequence"/>
</dbReference>
<dbReference type="PANTHER" id="PTHR40588">
    <property type="entry name" value="MRNA INTERFERASE TOXIN YAFQ"/>
    <property type="match status" value="1"/>
</dbReference>
<dbReference type="PANTHER" id="PTHR40588:SF1">
    <property type="entry name" value="MRNA INTERFERASE TOXIN YAFQ"/>
    <property type="match status" value="1"/>
</dbReference>
<evidence type="ECO:0000313" key="3">
    <source>
        <dbReference type="EMBL" id="OHA84356.1"/>
    </source>
</evidence>
<dbReference type="InterPro" id="IPR035093">
    <property type="entry name" value="RelE/ParE_toxin_dom_sf"/>
</dbReference>
<reference evidence="3 4" key="1">
    <citation type="journal article" date="2016" name="Nat. Commun.">
        <title>Thousands of microbial genomes shed light on interconnected biogeochemical processes in an aquifer system.</title>
        <authorList>
            <person name="Anantharaman K."/>
            <person name="Brown C.T."/>
            <person name="Hug L.A."/>
            <person name="Sharon I."/>
            <person name="Castelle C.J."/>
            <person name="Probst A.J."/>
            <person name="Thomas B.C."/>
            <person name="Singh A."/>
            <person name="Wilkins M.J."/>
            <person name="Karaoz U."/>
            <person name="Brodie E.L."/>
            <person name="Williams K.H."/>
            <person name="Hubbard S.S."/>
            <person name="Banfield J.F."/>
        </authorList>
    </citation>
    <scope>NUCLEOTIDE SEQUENCE [LARGE SCALE GENOMIC DNA]</scope>
</reference>
<sequence>MYELAFAKSFRTSIKRLSQSKDSRIISARLEVVVESIRQRKTIDRKYKDHALRGEYLGYRECHIKPDVLLLYEVDEQMLLVTLVNIGSHSELFGS</sequence>
<proteinExistence type="predicted"/>
<accession>A0A1G2SH43</accession>
<dbReference type="GO" id="GO:0006415">
    <property type="term" value="P:translational termination"/>
    <property type="evidence" value="ECO:0007669"/>
    <property type="project" value="TreeGrafter"/>
</dbReference>
<name>A0A1G2SH43_9BACT</name>
<protein>
    <recommendedName>
        <fullName evidence="5">Addiction module toxin RelE</fullName>
    </recommendedName>
</protein>
<gene>
    <name evidence="3" type="ORF">A2937_01290</name>
</gene>
<dbReference type="PIRSF" id="PIRSF006156">
    <property type="entry name" value="YafQ"/>
    <property type="match status" value="1"/>
</dbReference>
<evidence type="ECO:0000256" key="2">
    <source>
        <dbReference type="PIRSR" id="PIRSR006156-1"/>
    </source>
</evidence>
<comment type="caution">
    <text evidence="3">The sequence shown here is derived from an EMBL/GenBank/DDBJ whole genome shotgun (WGS) entry which is preliminary data.</text>
</comment>
<dbReference type="Gene3D" id="3.30.2310.20">
    <property type="entry name" value="RelE-like"/>
    <property type="match status" value="1"/>
</dbReference>
<dbReference type="SUPFAM" id="SSF143011">
    <property type="entry name" value="RelE-like"/>
    <property type="match status" value="1"/>
</dbReference>
<dbReference type="Pfam" id="PF15738">
    <property type="entry name" value="YafQ_toxin"/>
    <property type="match status" value="1"/>
</dbReference>
<evidence type="ECO:0000313" key="4">
    <source>
        <dbReference type="Proteomes" id="UP000177987"/>
    </source>
</evidence>
<evidence type="ECO:0000256" key="1">
    <source>
        <dbReference type="ARBA" id="ARBA00022649"/>
    </source>
</evidence>
<dbReference type="GO" id="GO:0006402">
    <property type="term" value="P:mRNA catabolic process"/>
    <property type="evidence" value="ECO:0007669"/>
    <property type="project" value="TreeGrafter"/>
</dbReference>
<evidence type="ECO:0008006" key="5">
    <source>
        <dbReference type="Google" id="ProtNLM"/>
    </source>
</evidence>
<dbReference type="EMBL" id="MHUW01000001">
    <property type="protein sequence ID" value="OHA84356.1"/>
    <property type="molecule type" value="Genomic_DNA"/>
</dbReference>
<dbReference type="STRING" id="1802727.A2937_01290"/>
<dbReference type="NCBIfam" id="TIGR02385">
    <property type="entry name" value="RelE_StbE"/>
    <property type="match status" value="1"/>
</dbReference>
<dbReference type="InterPro" id="IPR007712">
    <property type="entry name" value="RelE/ParE_toxin"/>
</dbReference>
<dbReference type="GO" id="GO:0004521">
    <property type="term" value="F:RNA endonuclease activity"/>
    <property type="evidence" value="ECO:0007669"/>
    <property type="project" value="TreeGrafter"/>
</dbReference>
<feature type="active site" description="Proton donor" evidence="2">
    <location>
        <position position="89"/>
    </location>
</feature>
<keyword evidence="1" id="KW-1277">Toxin-antitoxin system</keyword>
<organism evidence="3 4">
    <name type="scientific">Candidatus Yonathbacteria bacterium RIFCSPLOWO2_01_FULL_47_33b</name>
    <dbReference type="NCBI Taxonomy" id="1802727"/>
    <lineage>
        <taxon>Bacteria</taxon>
        <taxon>Candidatus Yonathiibacteriota</taxon>
    </lineage>
</organism>
<dbReference type="AlphaFoldDB" id="A0A1G2SH43"/>